<dbReference type="InterPro" id="IPR007197">
    <property type="entry name" value="rSAM"/>
</dbReference>
<dbReference type="NCBIfam" id="NF033668">
    <property type="entry name" value="rSAM_PA0069"/>
    <property type="match status" value="1"/>
</dbReference>
<evidence type="ECO:0000256" key="3">
    <source>
        <dbReference type="ARBA" id="ARBA00023014"/>
    </source>
</evidence>
<dbReference type="Gene3D" id="3.80.30.30">
    <property type="match status" value="1"/>
</dbReference>
<dbReference type="OrthoDB" id="9785699at2"/>
<sequence length="370" mass="42099">MEQTEHTHPVLPDRPRKGRGSVSNRTGRFERETRQAVDDGWDLDEDEALPPLRTHLSVDASRTIITKNESPDIPFDRSINPYKGCEHGCVYCFARPTHAYLGLSPGLDFESKLFFKPNAPDLLRKELSKKGYKVRPIAFGTNTDPYQPVERDKKITRQLLEILRDFNHPFTIVTKSALILRDLDILSEMADKNMVSVHLSVTTLDHKLANKLEPRASTPQKRLEAIHRLAEAGVPVGCMAAPMVPALNDMEMERIFTAARDAGATRANYILLRLPLEITELFEEWLATHVPDRADHVMSLIRQCRDGQTYRSGWGTRFRGTGPYATLMSQRFKLAMRKLGLTPERQENLDCNRFRVPPQAGDQIPLFDTE</sequence>
<feature type="compositionally biased region" description="Basic and acidic residues" evidence="4">
    <location>
        <begin position="27"/>
        <end position="37"/>
    </location>
</feature>
<reference evidence="6 7" key="1">
    <citation type="submission" date="2018-07" db="EMBL/GenBank/DDBJ databases">
        <title>Genomic Encyclopedia of Type Strains, Phase III (KMG-III): the genomes of soil and plant-associated and newly described type strains.</title>
        <authorList>
            <person name="Whitman W."/>
        </authorList>
    </citation>
    <scope>NUCLEOTIDE SEQUENCE [LARGE SCALE GENOMIC DNA]</scope>
    <source>
        <strain evidence="6 7">CECT 8488</strain>
    </source>
</reference>
<dbReference type="CDD" id="cd01335">
    <property type="entry name" value="Radical_SAM"/>
    <property type="match status" value="1"/>
</dbReference>
<feature type="region of interest" description="Disordered" evidence="4">
    <location>
        <begin position="1"/>
        <end position="39"/>
    </location>
</feature>
<dbReference type="PANTHER" id="PTHR43432">
    <property type="entry name" value="SLR0285 PROTEIN"/>
    <property type="match status" value="1"/>
</dbReference>
<dbReference type="SUPFAM" id="SSF102114">
    <property type="entry name" value="Radical SAM enzymes"/>
    <property type="match status" value="1"/>
</dbReference>
<feature type="domain" description="Radical SAM core" evidence="5">
    <location>
        <begin position="71"/>
        <end position="308"/>
    </location>
</feature>
<evidence type="ECO:0000256" key="4">
    <source>
        <dbReference type="SAM" id="MobiDB-lite"/>
    </source>
</evidence>
<accession>A0A3D9HGS5</accession>
<dbReference type="SFLD" id="SFLDS00029">
    <property type="entry name" value="Radical_SAM"/>
    <property type="match status" value="1"/>
</dbReference>
<dbReference type="GO" id="GO:0051536">
    <property type="term" value="F:iron-sulfur cluster binding"/>
    <property type="evidence" value="ECO:0007669"/>
    <property type="project" value="UniProtKB-KW"/>
</dbReference>
<evidence type="ECO:0000256" key="2">
    <source>
        <dbReference type="ARBA" id="ARBA00023004"/>
    </source>
</evidence>
<dbReference type="Pfam" id="PF04055">
    <property type="entry name" value="Radical_SAM"/>
    <property type="match status" value="1"/>
</dbReference>
<dbReference type="InterPro" id="IPR006638">
    <property type="entry name" value="Elp3/MiaA/NifB-like_rSAM"/>
</dbReference>
<dbReference type="InterPro" id="IPR040086">
    <property type="entry name" value="MJ0683-like"/>
</dbReference>
<dbReference type="PANTHER" id="PTHR43432:SF3">
    <property type="entry name" value="SLR0285 PROTEIN"/>
    <property type="match status" value="1"/>
</dbReference>
<organism evidence="6 7">
    <name type="scientific">Aestuariispira insulae</name>
    <dbReference type="NCBI Taxonomy" id="1461337"/>
    <lineage>
        <taxon>Bacteria</taxon>
        <taxon>Pseudomonadati</taxon>
        <taxon>Pseudomonadota</taxon>
        <taxon>Alphaproteobacteria</taxon>
        <taxon>Rhodospirillales</taxon>
        <taxon>Kiloniellaceae</taxon>
        <taxon>Aestuariispira</taxon>
    </lineage>
</organism>
<proteinExistence type="predicted"/>
<dbReference type="InterPro" id="IPR058240">
    <property type="entry name" value="rSAM_sf"/>
</dbReference>
<gene>
    <name evidence="6" type="ORF">DFP90_107109</name>
</gene>
<name>A0A3D9HGS5_9PROT</name>
<evidence type="ECO:0000256" key="1">
    <source>
        <dbReference type="ARBA" id="ARBA00022723"/>
    </source>
</evidence>
<evidence type="ECO:0000313" key="6">
    <source>
        <dbReference type="EMBL" id="RED48605.1"/>
    </source>
</evidence>
<dbReference type="AlphaFoldDB" id="A0A3D9HGS5"/>
<feature type="compositionally biased region" description="Basic and acidic residues" evidence="4">
    <location>
        <begin position="1"/>
        <end position="15"/>
    </location>
</feature>
<protein>
    <submittedName>
        <fullName evidence="6">DNA repair photolyase</fullName>
    </submittedName>
</protein>
<dbReference type="EMBL" id="QRDW01000007">
    <property type="protein sequence ID" value="RED48605.1"/>
    <property type="molecule type" value="Genomic_DNA"/>
</dbReference>
<dbReference type="PROSITE" id="PS51918">
    <property type="entry name" value="RADICAL_SAM"/>
    <property type="match status" value="1"/>
</dbReference>
<dbReference type="Proteomes" id="UP000256845">
    <property type="component" value="Unassembled WGS sequence"/>
</dbReference>
<evidence type="ECO:0000259" key="5">
    <source>
        <dbReference type="PROSITE" id="PS51918"/>
    </source>
</evidence>
<keyword evidence="2" id="KW-0408">Iron</keyword>
<keyword evidence="7" id="KW-1185">Reference proteome</keyword>
<dbReference type="SFLD" id="SFLDG01084">
    <property type="entry name" value="Uncharacterised_Radical_SAM_Su"/>
    <property type="match status" value="1"/>
</dbReference>
<dbReference type="GO" id="GO:0016829">
    <property type="term" value="F:lyase activity"/>
    <property type="evidence" value="ECO:0007669"/>
    <property type="project" value="UniProtKB-KW"/>
</dbReference>
<dbReference type="SMART" id="SM00729">
    <property type="entry name" value="Elp3"/>
    <property type="match status" value="1"/>
</dbReference>
<dbReference type="GO" id="GO:0046872">
    <property type="term" value="F:metal ion binding"/>
    <property type="evidence" value="ECO:0007669"/>
    <property type="project" value="UniProtKB-KW"/>
</dbReference>
<dbReference type="RefSeq" id="WP_115937549.1">
    <property type="nucleotide sequence ID" value="NZ_QRDW01000007.1"/>
</dbReference>
<keyword evidence="6" id="KW-0456">Lyase</keyword>
<evidence type="ECO:0000313" key="7">
    <source>
        <dbReference type="Proteomes" id="UP000256845"/>
    </source>
</evidence>
<comment type="caution">
    <text evidence="6">The sequence shown here is derived from an EMBL/GenBank/DDBJ whole genome shotgun (WGS) entry which is preliminary data.</text>
</comment>
<keyword evidence="3" id="KW-0411">Iron-sulfur</keyword>
<keyword evidence="1" id="KW-0479">Metal-binding</keyword>